<dbReference type="Gene3D" id="3.40.50.170">
    <property type="entry name" value="Formyl transferase, N-terminal domain"/>
    <property type="match status" value="1"/>
</dbReference>
<keyword evidence="2 3" id="KW-0378">Hydrolase</keyword>
<dbReference type="Pfam" id="PF00551">
    <property type="entry name" value="Formyl_trans_N"/>
    <property type="match status" value="1"/>
</dbReference>
<dbReference type="InterPro" id="IPR002912">
    <property type="entry name" value="ACT_dom"/>
</dbReference>
<dbReference type="EC" id="3.5.1.10" evidence="3 4"/>
<dbReference type="KEGG" id="cbae:COR50_12995"/>
<dbReference type="InterPro" id="IPR045865">
    <property type="entry name" value="ACT-like_dom_sf"/>
</dbReference>
<dbReference type="Gene3D" id="3.30.70.260">
    <property type="match status" value="1"/>
</dbReference>
<dbReference type="InterPro" id="IPR002376">
    <property type="entry name" value="Formyl_transf_N"/>
</dbReference>
<comment type="similarity">
    <text evidence="3">Belongs to the PurU family.</text>
</comment>
<evidence type="ECO:0000313" key="6">
    <source>
        <dbReference type="EMBL" id="ATL48008.1"/>
    </source>
</evidence>
<dbReference type="PIRSF" id="PIRSF036480">
    <property type="entry name" value="FormyFH4_hydr"/>
    <property type="match status" value="1"/>
</dbReference>
<keyword evidence="1 3" id="KW-0554">One-carbon metabolism</keyword>
<accession>A0A291QVM0</accession>
<feature type="domain" description="ACT" evidence="5">
    <location>
        <begin position="2"/>
        <end position="79"/>
    </location>
</feature>
<reference evidence="6 7" key="1">
    <citation type="submission" date="2017-10" db="EMBL/GenBank/DDBJ databases">
        <title>Paenichitinophaga pekingensis gen. nov., sp. nov., isolated from activated sludge.</title>
        <authorList>
            <person name="Jin D."/>
            <person name="Kong X."/>
            <person name="Deng Y."/>
            <person name="Bai Z."/>
        </authorList>
    </citation>
    <scope>NUCLEOTIDE SEQUENCE [LARGE SCALE GENOMIC DNA]</scope>
    <source>
        <strain evidence="6 7">13</strain>
    </source>
</reference>
<name>A0A291QVM0_9BACT</name>
<dbReference type="GO" id="GO:0006189">
    <property type="term" value="P:'de novo' IMP biosynthetic process"/>
    <property type="evidence" value="ECO:0007669"/>
    <property type="project" value="UniProtKB-UniRule"/>
</dbReference>
<dbReference type="PROSITE" id="PS51671">
    <property type="entry name" value="ACT"/>
    <property type="match status" value="1"/>
</dbReference>
<dbReference type="PANTHER" id="PTHR42706">
    <property type="entry name" value="FORMYLTETRAHYDROFOLATE DEFORMYLASE"/>
    <property type="match status" value="1"/>
</dbReference>
<organism evidence="6 7">
    <name type="scientific">Chitinophaga caeni</name>
    <dbReference type="NCBI Taxonomy" id="2029983"/>
    <lineage>
        <taxon>Bacteria</taxon>
        <taxon>Pseudomonadati</taxon>
        <taxon>Bacteroidota</taxon>
        <taxon>Chitinophagia</taxon>
        <taxon>Chitinophagales</taxon>
        <taxon>Chitinophagaceae</taxon>
        <taxon>Chitinophaga</taxon>
    </lineage>
</organism>
<dbReference type="OrthoDB" id="9806170at2"/>
<evidence type="ECO:0000256" key="4">
    <source>
        <dbReference type="NCBIfam" id="TIGR00655"/>
    </source>
</evidence>
<sequence length="278" mass="31019">MVILIQSTDQVGLVAAISSVLAKQGWNIISLREYVDPSTTRFFIRIETSGQVNDAEALLLQRELSGILPATATVQVNPIALKKIVVMVTKEHHCLSDLLVRHHFKELGASIQCVIGNHPDLEDLCQRFDVPFYAVAAEGKDKAGFEAGITSIIDQYQPDFIVLAKFMRILSAAFNAKYPLKIINIHHSFLPAFIGANPYKQAFERGVKLIGATAHFVTDDLDEGPIIFQEIIPVNHTYNAQKMRQAGKEIEMAVLARALQLVFDDRVFVFRNKTVVFD</sequence>
<dbReference type="InterPro" id="IPR036477">
    <property type="entry name" value="Formyl_transf_N_sf"/>
</dbReference>
<comment type="catalytic activity">
    <reaction evidence="3">
        <text>(6R)-10-formyltetrahydrofolate + H2O = (6S)-5,6,7,8-tetrahydrofolate + formate + H(+)</text>
        <dbReference type="Rhea" id="RHEA:19833"/>
        <dbReference type="ChEBI" id="CHEBI:15377"/>
        <dbReference type="ChEBI" id="CHEBI:15378"/>
        <dbReference type="ChEBI" id="CHEBI:15740"/>
        <dbReference type="ChEBI" id="CHEBI:57453"/>
        <dbReference type="ChEBI" id="CHEBI:195366"/>
        <dbReference type="EC" id="3.5.1.10"/>
    </reaction>
</comment>
<dbReference type="RefSeq" id="WP_098194385.1">
    <property type="nucleotide sequence ID" value="NZ_CP023777.1"/>
</dbReference>
<dbReference type="PANTHER" id="PTHR42706:SF1">
    <property type="entry name" value="FORMYLTETRAHYDROFOLATE DEFORMYLASE 2, MITOCHONDRIAL"/>
    <property type="match status" value="1"/>
</dbReference>
<comment type="pathway">
    <text evidence="3">Purine metabolism; IMP biosynthesis via de novo pathway; formate from 10-formyl-5,6,7,8-tetrahydrofolate: step 1/1.</text>
</comment>
<evidence type="ECO:0000259" key="5">
    <source>
        <dbReference type="PROSITE" id="PS51671"/>
    </source>
</evidence>
<feature type="active site" evidence="3">
    <location>
        <position position="222"/>
    </location>
</feature>
<keyword evidence="3" id="KW-0658">Purine biosynthesis</keyword>
<evidence type="ECO:0000256" key="3">
    <source>
        <dbReference type="HAMAP-Rule" id="MF_01927"/>
    </source>
</evidence>
<dbReference type="PRINTS" id="PR01575">
    <property type="entry name" value="FFH4HYDRLASE"/>
</dbReference>
<dbReference type="AlphaFoldDB" id="A0A291QVM0"/>
<dbReference type="GO" id="GO:0008864">
    <property type="term" value="F:formyltetrahydrofolate deformylase activity"/>
    <property type="evidence" value="ECO:0007669"/>
    <property type="project" value="UniProtKB-UniRule"/>
</dbReference>
<dbReference type="CDD" id="cd04875">
    <property type="entry name" value="ACT_F4HF-DF"/>
    <property type="match status" value="1"/>
</dbReference>
<dbReference type="InterPro" id="IPR004810">
    <property type="entry name" value="PurU"/>
</dbReference>
<keyword evidence="7" id="KW-1185">Reference proteome</keyword>
<proteinExistence type="inferred from homology"/>
<protein>
    <recommendedName>
        <fullName evidence="3 4">Formyltetrahydrofolate deformylase</fullName>
        <ecNumber evidence="3 4">3.5.1.10</ecNumber>
    </recommendedName>
    <alternativeName>
        <fullName evidence="3">Formyl-FH(4) hydrolase</fullName>
    </alternativeName>
</protein>
<comment type="function">
    <text evidence="3">Catalyzes the hydrolysis of 10-formyltetrahydrofolate (formyl-FH4) to formate and tetrahydrofolate (FH4).</text>
</comment>
<evidence type="ECO:0000256" key="2">
    <source>
        <dbReference type="ARBA" id="ARBA00022801"/>
    </source>
</evidence>
<dbReference type="SUPFAM" id="SSF55021">
    <property type="entry name" value="ACT-like"/>
    <property type="match status" value="1"/>
</dbReference>
<dbReference type="InterPro" id="IPR044074">
    <property type="entry name" value="PurU_ACT"/>
</dbReference>
<dbReference type="Proteomes" id="UP000220133">
    <property type="component" value="Chromosome"/>
</dbReference>
<gene>
    <name evidence="3 6" type="primary">purU</name>
    <name evidence="6" type="ORF">COR50_12995</name>
</gene>
<dbReference type="NCBIfam" id="NF004684">
    <property type="entry name" value="PRK06027.1"/>
    <property type="match status" value="1"/>
</dbReference>
<dbReference type="HAMAP" id="MF_01927">
    <property type="entry name" value="PurU"/>
    <property type="match status" value="1"/>
</dbReference>
<evidence type="ECO:0000256" key="1">
    <source>
        <dbReference type="ARBA" id="ARBA00022563"/>
    </source>
</evidence>
<dbReference type="GO" id="GO:0006730">
    <property type="term" value="P:one-carbon metabolic process"/>
    <property type="evidence" value="ECO:0007669"/>
    <property type="project" value="UniProtKB-KW"/>
</dbReference>
<dbReference type="SUPFAM" id="SSF53328">
    <property type="entry name" value="Formyltransferase"/>
    <property type="match status" value="1"/>
</dbReference>
<dbReference type="NCBIfam" id="TIGR00655">
    <property type="entry name" value="PurU"/>
    <property type="match status" value="1"/>
</dbReference>
<dbReference type="EMBL" id="CP023777">
    <property type="protein sequence ID" value="ATL48008.1"/>
    <property type="molecule type" value="Genomic_DNA"/>
</dbReference>
<evidence type="ECO:0000313" key="7">
    <source>
        <dbReference type="Proteomes" id="UP000220133"/>
    </source>
</evidence>
<dbReference type="UniPathway" id="UPA00074">
    <property type="reaction ID" value="UER00170"/>
</dbReference>